<proteinExistence type="predicted"/>
<dbReference type="InterPro" id="IPR036388">
    <property type="entry name" value="WH-like_DNA-bd_sf"/>
</dbReference>
<comment type="caution">
    <text evidence="6">The sequence shown here is derived from an EMBL/GenBank/DDBJ whole genome shotgun (WGS) entry which is preliminary data.</text>
</comment>
<evidence type="ECO:0000259" key="5">
    <source>
        <dbReference type="PROSITE" id="PS50043"/>
    </source>
</evidence>
<dbReference type="Proteomes" id="UP001597419">
    <property type="component" value="Unassembled WGS sequence"/>
</dbReference>
<evidence type="ECO:0000256" key="3">
    <source>
        <dbReference type="ARBA" id="ARBA00023163"/>
    </source>
</evidence>
<dbReference type="EMBL" id="JBHUKU010000012">
    <property type="protein sequence ID" value="MFD2461322.1"/>
    <property type="molecule type" value="Genomic_DNA"/>
</dbReference>
<dbReference type="SMART" id="SM00421">
    <property type="entry name" value="HTH_LUXR"/>
    <property type="match status" value="1"/>
</dbReference>
<accession>A0ABW5GKC1</accession>
<dbReference type="InterPro" id="IPR016032">
    <property type="entry name" value="Sig_transdc_resp-reg_C-effctor"/>
</dbReference>
<dbReference type="CDD" id="cd06170">
    <property type="entry name" value="LuxR_C_like"/>
    <property type="match status" value="1"/>
</dbReference>
<dbReference type="InterPro" id="IPR000792">
    <property type="entry name" value="Tscrpt_reg_LuxR_C"/>
</dbReference>
<dbReference type="Gene3D" id="1.10.10.10">
    <property type="entry name" value="Winged helix-like DNA-binding domain superfamily/Winged helix DNA-binding domain"/>
    <property type="match status" value="1"/>
</dbReference>
<feature type="compositionally biased region" description="Basic and acidic residues" evidence="4">
    <location>
        <begin position="71"/>
        <end position="88"/>
    </location>
</feature>
<dbReference type="PROSITE" id="PS00622">
    <property type="entry name" value="HTH_LUXR_1"/>
    <property type="match status" value="1"/>
</dbReference>
<sequence length="174" mass="19366">MTINTALTARETQVLRLAAAGMTNARIGAQLRISEKSVKSHLSRIFRRLGAKNRANAVHIAYDQGIISPDTKDTTRASAPDTRRKEFTSGDTQDPMDAEICLYGGRYLAMLRQRIIDPDPRRVIHQVFHDIAEAMKLGESSVHLKDFEHAVVVVITPEKVLERELPPPNADTAL</sequence>
<gene>
    <name evidence="6" type="ORF">ACFSYJ_22145</name>
</gene>
<dbReference type="PRINTS" id="PR00038">
    <property type="entry name" value="HTHLUXR"/>
</dbReference>
<name>A0ABW5GKC1_9PSEU</name>
<dbReference type="PANTHER" id="PTHR44688">
    <property type="entry name" value="DNA-BINDING TRANSCRIPTIONAL ACTIVATOR DEVR_DOSR"/>
    <property type="match status" value="1"/>
</dbReference>
<keyword evidence="3" id="KW-0804">Transcription</keyword>
<dbReference type="PROSITE" id="PS50043">
    <property type="entry name" value="HTH_LUXR_2"/>
    <property type="match status" value="1"/>
</dbReference>
<evidence type="ECO:0000256" key="4">
    <source>
        <dbReference type="SAM" id="MobiDB-lite"/>
    </source>
</evidence>
<dbReference type="RefSeq" id="WP_345408789.1">
    <property type="nucleotide sequence ID" value="NZ_BAABHG010000031.1"/>
</dbReference>
<dbReference type="PANTHER" id="PTHR44688:SF16">
    <property type="entry name" value="DNA-BINDING TRANSCRIPTIONAL ACTIVATOR DEVR_DOSR"/>
    <property type="match status" value="1"/>
</dbReference>
<evidence type="ECO:0000313" key="7">
    <source>
        <dbReference type="Proteomes" id="UP001597419"/>
    </source>
</evidence>
<evidence type="ECO:0000313" key="6">
    <source>
        <dbReference type="EMBL" id="MFD2461322.1"/>
    </source>
</evidence>
<feature type="domain" description="HTH luxR-type" evidence="5">
    <location>
        <begin position="1"/>
        <end position="65"/>
    </location>
</feature>
<evidence type="ECO:0000256" key="1">
    <source>
        <dbReference type="ARBA" id="ARBA00023015"/>
    </source>
</evidence>
<reference evidence="7" key="1">
    <citation type="journal article" date="2019" name="Int. J. Syst. Evol. Microbiol.">
        <title>The Global Catalogue of Microorganisms (GCM) 10K type strain sequencing project: providing services to taxonomists for standard genome sequencing and annotation.</title>
        <authorList>
            <consortium name="The Broad Institute Genomics Platform"/>
            <consortium name="The Broad Institute Genome Sequencing Center for Infectious Disease"/>
            <person name="Wu L."/>
            <person name="Ma J."/>
        </authorList>
    </citation>
    <scope>NUCLEOTIDE SEQUENCE [LARGE SCALE GENOMIC DNA]</scope>
    <source>
        <strain evidence="7">CGMCC 4.7643</strain>
    </source>
</reference>
<organism evidence="6 7">
    <name type="scientific">Amycolatopsis samaneae</name>
    <dbReference type="NCBI Taxonomy" id="664691"/>
    <lineage>
        <taxon>Bacteria</taxon>
        <taxon>Bacillati</taxon>
        <taxon>Actinomycetota</taxon>
        <taxon>Actinomycetes</taxon>
        <taxon>Pseudonocardiales</taxon>
        <taxon>Pseudonocardiaceae</taxon>
        <taxon>Amycolatopsis</taxon>
    </lineage>
</organism>
<keyword evidence="7" id="KW-1185">Reference proteome</keyword>
<evidence type="ECO:0000256" key="2">
    <source>
        <dbReference type="ARBA" id="ARBA00023125"/>
    </source>
</evidence>
<dbReference type="Pfam" id="PF00196">
    <property type="entry name" value="GerE"/>
    <property type="match status" value="1"/>
</dbReference>
<keyword evidence="2" id="KW-0238">DNA-binding</keyword>
<protein>
    <submittedName>
        <fullName evidence="6">Response regulator transcription factor</fullName>
    </submittedName>
</protein>
<feature type="region of interest" description="Disordered" evidence="4">
    <location>
        <begin position="71"/>
        <end position="92"/>
    </location>
</feature>
<keyword evidence="1" id="KW-0805">Transcription regulation</keyword>
<dbReference type="SUPFAM" id="SSF46894">
    <property type="entry name" value="C-terminal effector domain of the bipartite response regulators"/>
    <property type="match status" value="1"/>
</dbReference>